<accession>A0A7J0GJ38</accession>
<proteinExistence type="predicted"/>
<evidence type="ECO:0000313" key="1">
    <source>
        <dbReference type="EMBL" id="GFZ10826.1"/>
    </source>
</evidence>
<reference evidence="1 2" key="1">
    <citation type="submission" date="2019-07" db="EMBL/GenBank/DDBJ databases">
        <title>De Novo Assembly of kiwifruit Actinidia rufa.</title>
        <authorList>
            <person name="Sugita-Konishi S."/>
            <person name="Sato K."/>
            <person name="Mori E."/>
            <person name="Abe Y."/>
            <person name="Kisaki G."/>
            <person name="Hamano K."/>
            <person name="Suezawa K."/>
            <person name="Otani M."/>
            <person name="Fukuda T."/>
            <person name="Manabe T."/>
            <person name="Gomi K."/>
            <person name="Tabuchi M."/>
            <person name="Akimitsu K."/>
            <person name="Kataoka I."/>
        </authorList>
    </citation>
    <scope>NUCLEOTIDE SEQUENCE [LARGE SCALE GENOMIC DNA]</scope>
    <source>
        <strain evidence="2">cv. Fuchu</strain>
    </source>
</reference>
<evidence type="ECO:0000313" key="2">
    <source>
        <dbReference type="Proteomes" id="UP000585474"/>
    </source>
</evidence>
<organism evidence="1 2">
    <name type="scientific">Actinidia rufa</name>
    <dbReference type="NCBI Taxonomy" id="165716"/>
    <lineage>
        <taxon>Eukaryota</taxon>
        <taxon>Viridiplantae</taxon>
        <taxon>Streptophyta</taxon>
        <taxon>Embryophyta</taxon>
        <taxon>Tracheophyta</taxon>
        <taxon>Spermatophyta</taxon>
        <taxon>Magnoliopsida</taxon>
        <taxon>eudicotyledons</taxon>
        <taxon>Gunneridae</taxon>
        <taxon>Pentapetalae</taxon>
        <taxon>asterids</taxon>
        <taxon>Ericales</taxon>
        <taxon>Actinidiaceae</taxon>
        <taxon>Actinidia</taxon>
    </lineage>
</organism>
<sequence length="253" mass="28017">MALARTVLMFSNVCTDLQRRRLPSLLHSNSSAEALALQGKNLSFPKGNEAVPLSETKKKVAKSNDTVSKRANSVLKPREGISVNLGTVLGLQASILGSLSLAEKIIGRVILPSDKEKVDKLTLDQVVTRFFHAIGQQAVVLGSSLEIQSREARDEVTLQQGQVDSLEGEMLAKSEILVAELRQRVAHSKKLAMEDFKSLDFQDAVETTASKYFGEGFDFCKWQLHRHHPDLVIDLEGMGLNHDLLEEEEIEEK</sequence>
<dbReference type="EMBL" id="BJWL01000022">
    <property type="protein sequence ID" value="GFZ10826.1"/>
    <property type="molecule type" value="Genomic_DNA"/>
</dbReference>
<comment type="caution">
    <text evidence="1">The sequence shown here is derived from an EMBL/GenBank/DDBJ whole genome shotgun (WGS) entry which is preliminary data.</text>
</comment>
<protein>
    <submittedName>
        <fullName evidence="1">Uncharacterized protein</fullName>
    </submittedName>
</protein>
<name>A0A7J0GJ38_9ERIC</name>
<gene>
    <name evidence="1" type="ORF">Acr_22g0002240</name>
</gene>
<keyword evidence="2" id="KW-1185">Reference proteome</keyword>
<dbReference type="Proteomes" id="UP000585474">
    <property type="component" value="Unassembled WGS sequence"/>
</dbReference>
<dbReference type="AlphaFoldDB" id="A0A7J0GJ38"/>